<comment type="subcellular location">
    <subcellularLocation>
        <location evidence="1">Cytoplasm</location>
    </subcellularLocation>
</comment>
<dbReference type="Proteomes" id="UP000198280">
    <property type="component" value="Unassembled WGS sequence"/>
</dbReference>
<feature type="compositionally biased region" description="Polar residues" evidence="5">
    <location>
        <begin position="1"/>
        <end position="13"/>
    </location>
</feature>
<dbReference type="Pfam" id="PF00756">
    <property type="entry name" value="Esterase"/>
    <property type="match status" value="1"/>
</dbReference>
<dbReference type="InterPro" id="IPR013783">
    <property type="entry name" value="Ig-like_fold"/>
</dbReference>
<dbReference type="AlphaFoldDB" id="A0A239BME4"/>
<dbReference type="GO" id="GO:0005506">
    <property type="term" value="F:iron ion binding"/>
    <property type="evidence" value="ECO:0007669"/>
    <property type="project" value="InterPro"/>
</dbReference>
<evidence type="ECO:0000313" key="8">
    <source>
        <dbReference type="Proteomes" id="UP000198280"/>
    </source>
</evidence>
<dbReference type="SUPFAM" id="SSF53474">
    <property type="entry name" value="alpha/beta-Hydrolases"/>
    <property type="match status" value="1"/>
</dbReference>
<reference evidence="7 8" key="1">
    <citation type="submission" date="2017-06" db="EMBL/GenBank/DDBJ databases">
        <authorList>
            <person name="Kim H.J."/>
            <person name="Triplett B.A."/>
        </authorList>
    </citation>
    <scope>NUCLEOTIDE SEQUENCE [LARGE SCALE GENOMIC DNA]</scope>
    <source>
        <strain evidence="7 8">CGMCC 4.1858</strain>
    </source>
</reference>
<dbReference type="InterPro" id="IPR050583">
    <property type="entry name" value="Mycobacterial_A85_antigen"/>
</dbReference>
<dbReference type="EMBL" id="FZOF01000003">
    <property type="protein sequence ID" value="SNS08792.1"/>
    <property type="molecule type" value="Genomic_DNA"/>
</dbReference>
<keyword evidence="8" id="KW-1185">Reference proteome</keyword>
<dbReference type="GO" id="GO:0008849">
    <property type="term" value="F:enterochelin esterase activity"/>
    <property type="evidence" value="ECO:0007669"/>
    <property type="project" value="InterPro"/>
</dbReference>
<organism evidence="7 8">
    <name type="scientific">Actinacidiphila glaucinigra</name>
    <dbReference type="NCBI Taxonomy" id="235986"/>
    <lineage>
        <taxon>Bacteria</taxon>
        <taxon>Bacillati</taxon>
        <taxon>Actinomycetota</taxon>
        <taxon>Actinomycetes</taxon>
        <taxon>Kitasatosporales</taxon>
        <taxon>Streptomycetaceae</taxon>
        <taxon>Actinacidiphila</taxon>
    </lineage>
</organism>
<dbReference type="InterPro" id="IPR021764">
    <property type="entry name" value="Enterochelin_esterase_N"/>
</dbReference>
<evidence type="ECO:0000256" key="4">
    <source>
        <dbReference type="ARBA" id="ARBA00024201"/>
    </source>
</evidence>
<accession>A0A239BME4</accession>
<dbReference type="GO" id="GO:0005737">
    <property type="term" value="C:cytoplasm"/>
    <property type="evidence" value="ECO:0007669"/>
    <property type="project" value="UniProtKB-SubCell"/>
</dbReference>
<evidence type="ECO:0000259" key="6">
    <source>
        <dbReference type="Pfam" id="PF11806"/>
    </source>
</evidence>
<dbReference type="PANTHER" id="PTHR48098:SF3">
    <property type="entry name" value="IRON(III) ENTEROBACTIN ESTERASE"/>
    <property type="match status" value="1"/>
</dbReference>
<name>A0A239BME4_9ACTN</name>
<dbReference type="PANTHER" id="PTHR48098">
    <property type="entry name" value="ENTEROCHELIN ESTERASE-RELATED"/>
    <property type="match status" value="1"/>
</dbReference>
<dbReference type="GO" id="GO:0005975">
    <property type="term" value="P:carbohydrate metabolic process"/>
    <property type="evidence" value="ECO:0007669"/>
    <property type="project" value="UniProtKB-ARBA"/>
</dbReference>
<evidence type="ECO:0000256" key="5">
    <source>
        <dbReference type="SAM" id="MobiDB-lite"/>
    </source>
</evidence>
<dbReference type="GO" id="GO:0006826">
    <property type="term" value="P:iron ion transport"/>
    <property type="evidence" value="ECO:0007669"/>
    <property type="project" value="InterPro"/>
</dbReference>
<dbReference type="InterPro" id="IPR014756">
    <property type="entry name" value="Ig_E-set"/>
</dbReference>
<evidence type="ECO:0000313" key="7">
    <source>
        <dbReference type="EMBL" id="SNS08792.1"/>
    </source>
</evidence>
<dbReference type="Pfam" id="PF11806">
    <property type="entry name" value="Enterochelin_N"/>
    <property type="match status" value="1"/>
</dbReference>
<dbReference type="InterPro" id="IPR029058">
    <property type="entry name" value="AB_hydrolase_fold"/>
</dbReference>
<dbReference type="InterPro" id="IPR000801">
    <property type="entry name" value="Esterase-like"/>
</dbReference>
<evidence type="ECO:0000256" key="3">
    <source>
        <dbReference type="ARBA" id="ARBA00022801"/>
    </source>
</evidence>
<dbReference type="SUPFAM" id="SSF81296">
    <property type="entry name" value="E set domains"/>
    <property type="match status" value="1"/>
</dbReference>
<proteinExistence type="inferred from homology"/>
<comment type="similarity">
    <text evidence="4">Belongs to the Fes family.</text>
</comment>
<protein>
    <submittedName>
        <fullName evidence="7">Enterochelin esterase</fullName>
    </submittedName>
</protein>
<sequence>MLSTLWSPPNGTPSRAPRVPRPAPVERAHSPRLAALAARPGREAEFWRAVEAEGTPLVERLDDDPGHAAVTFLWRGTAETRAVLALPNQVLDPDDLAGNLMSRVPGTDVWHWTIRMRADWRATYALCVDEGEGAAAAPSGPKGQAYLRGLRRHPRRDPLNRTVFPTRWGTEPLSVVALPAAPAPLGAWRGRPGPPAGEVSVHTMRSAHLRNWRRVWAYAPSGYEDLAGLPVVVLLDGDVWQQHLDVSSLLDGLVAAGALPPLVALMPDALDSDTRRRELTCDDRFVAFLTRELLPWAARRWPVSGDPARTVVAGQGLGGLAAAYAALRRPERFGNVLAQSGAFWWPAGHRAEALPEEWLTGRVASLARRPVRFHLSAGLQEWGLTAAVRRLRDALLAQGYEVAHHEYNGGHDYLCWREELAHGLVSLLRGPFPDTLRGPRVSAPADTEPV</sequence>
<dbReference type="Gene3D" id="3.40.50.1820">
    <property type="entry name" value="alpha/beta hydrolase"/>
    <property type="match status" value="1"/>
</dbReference>
<evidence type="ECO:0000256" key="2">
    <source>
        <dbReference type="ARBA" id="ARBA00022490"/>
    </source>
</evidence>
<evidence type="ECO:0000256" key="1">
    <source>
        <dbReference type="ARBA" id="ARBA00004496"/>
    </source>
</evidence>
<dbReference type="RefSeq" id="WP_179279687.1">
    <property type="nucleotide sequence ID" value="NZ_FZOF01000003.1"/>
</dbReference>
<keyword evidence="2" id="KW-0963">Cytoplasm</keyword>
<dbReference type="NCBIfam" id="NF007758">
    <property type="entry name" value="PRK10439.1"/>
    <property type="match status" value="1"/>
</dbReference>
<dbReference type="Gene3D" id="2.60.40.10">
    <property type="entry name" value="Immunoglobulins"/>
    <property type="match status" value="1"/>
</dbReference>
<keyword evidence="3" id="KW-0378">Hydrolase</keyword>
<feature type="region of interest" description="Disordered" evidence="5">
    <location>
        <begin position="1"/>
        <end position="28"/>
    </location>
</feature>
<feature type="domain" description="Enterochelin esterase N-terminal" evidence="6">
    <location>
        <begin position="69"/>
        <end position="184"/>
    </location>
</feature>
<gene>
    <name evidence="7" type="ORF">SAMN05216252_10348</name>
</gene>